<keyword evidence="6" id="KW-0256">Endoplasmic reticulum</keyword>
<dbReference type="GO" id="GO:0005789">
    <property type="term" value="C:endoplasmic reticulum membrane"/>
    <property type="evidence" value="ECO:0007669"/>
    <property type="project" value="UniProtKB-SubCell"/>
</dbReference>
<dbReference type="GO" id="GO:0005637">
    <property type="term" value="C:nuclear inner membrane"/>
    <property type="evidence" value="ECO:0007669"/>
    <property type="project" value="TreeGrafter"/>
</dbReference>
<dbReference type="GO" id="GO:0071763">
    <property type="term" value="P:nuclear membrane organization"/>
    <property type="evidence" value="ECO:0007669"/>
    <property type="project" value="TreeGrafter"/>
</dbReference>
<feature type="transmembrane region" description="Helical" evidence="11">
    <location>
        <begin position="273"/>
        <end position="295"/>
    </location>
</feature>
<evidence type="ECO:0000256" key="7">
    <source>
        <dbReference type="ARBA" id="ARBA00022989"/>
    </source>
</evidence>
<sequence length="327" mass="35925">MTRRDARRDRKRVRALPGSRVGFAFRVALGATVGAWKPFPVGARGHRQERPNALGLVSPALPPHQEVLGKIYDGAREQPEDSGTSATLGRGQKIAGNTWGSSGSSIKGRSLHSGLESGGSRAKQEECGGGPKKGIVARTESEGLFWGLTDKVDNFKKLHLGSLGIWDPFITIEDDYFYHTVNPKRPEVTVVAQQRGEQLVSYKTKVGDTLEILYQEALSATEVFEREHGFNSMKTWALRMAGWMMMFLGVSLMTRIFHTLVDWLPIVRNLVDLGLKLFAASVATSLSLLTIAVGWLFYRPVWAIAIAALAALPIIIAKSKAPQKKNM</sequence>
<dbReference type="PANTHER" id="PTHR13416">
    <property type="match status" value="1"/>
</dbReference>
<evidence type="ECO:0000256" key="1">
    <source>
        <dbReference type="ARBA" id="ARBA00004127"/>
    </source>
</evidence>
<dbReference type="GO" id="GO:0006629">
    <property type="term" value="P:lipid metabolic process"/>
    <property type="evidence" value="ECO:0007669"/>
    <property type="project" value="TreeGrafter"/>
</dbReference>
<keyword evidence="7 11" id="KW-1133">Transmembrane helix</keyword>
<evidence type="ECO:0000313" key="12">
    <source>
        <dbReference type="EMBL" id="KAG2471030.1"/>
    </source>
</evidence>
<evidence type="ECO:0000256" key="3">
    <source>
        <dbReference type="ARBA" id="ARBA00004586"/>
    </source>
</evidence>
<keyword evidence="13" id="KW-1185">Reference proteome</keyword>
<name>A0A8X7XKP9_POLSE</name>
<evidence type="ECO:0000256" key="2">
    <source>
        <dbReference type="ARBA" id="ARBA00004259"/>
    </source>
</evidence>
<comment type="subcellular location">
    <subcellularLocation>
        <location evidence="1">Endomembrane system</location>
        <topology evidence="1">Multi-pass membrane protein</topology>
    </subcellularLocation>
    <subcellularLocation>
        <location evidence="3">Endoplasmic reticulum membrane</location>
    </subcellularLocation>
    <subcellularLocation>
        <location evidence="2">Nucleus envelope</location>
    </subcellularLocation>
</comment>
<dbReference type="Pfam" id="PF07787">
    <property type="entry name" value="TMEM43"/>
    <property type="match status" value="1"/>
</dbReference>
<dbReference type="PANTHER" id="PTHR13416:SF2">
    <property type="entry name" value="TRANSMEMBRANE PROTEIN 43"/>
    <property type="match status" value="1"/>
</dbReference>
<evidence type="ECO:0000313" key="13">
    <source>
        <dbReference type="Proteomes" id="UP000886611"/>
    </source>
</evidence>
<evidence type="ECO:0000256" key="8">
    <source>
        <dbReference type="ARBA" id="ARBA00023136"/>
    </source>
</evidence>
<evidence type="ECO:0000256" key="9">
    <source>
        <dbReference type="ARBA" id="ARBA00023242"/>
    </source>
</evidence>
<feature type="non-terminal residue" evidence="12">
    <location>
        <position position="1"/>
    </location>
</feature>
<organism evidence="12 13">
    <name type="scientific">Polypterus senegalus</name>
    <name type="common">Senegal bichir</name>
    <dbReference type="NCBI Taxonomy" id="55291"/>
    <lineage>
        <taxon>Eukaryota</taxon>
        <taxon>Metazoa</taxon>
        <taxon>Chordata</taxon>
        <taxon>Craniata</taxon>
        <taxon>Vertebrata</taxon>
        <taxon>Euteleostomi</taxon>
        <taxon>Actinopterygii</taxon>
        <taxon>Polypteriformes</taxon>
        <taxon>Polypteridae</taxon>
        <taxon>Polypterus</taxon>
    </lineage>
</organism>
<dbReference type="AlphaFoldDB" id="A0A8X7XKP9"/>
<evidence type="ECO:0000256" key="10">
    <source>
        <dbReference type="SAM" id="MobiDB-lite"/>
    </source>
</evidence>
<feature type="region of interest" description="Disordered" evidence="10">
    <location>
        <begin position="76"/>
        <end position="134"/>
    </location>
</feature>
<accession>A0A8X7XKP9</accession>
<keyword evidence="5 11" id="KW-0812">Transmembrane</keyword>
<evidence type="ECO:0000256" key="4">
    <source>
        <dbReference type="ARBA" id="ARBA00006627"/>
    </source>
</evidence>
<feature type="transmembrane region" description="Helical" evidence="11">
    <location>
        <begin position="240"/>
        <end position="261"/>
    </location>
</feature>
<comment type="caution">
    <text evidence="12">The sequence shown here is derived from an EMBL/GenBank/DDBJ whole genome shotgun (WGS) entry which is preliminary data.</text>
</comment>
<dbReference type="InterPro" id="IPR012430">
    <property type="entry name" value="TMEM43_fam"/>
</dbReference>
<evidence type="ECO:0000256" key="5">
    <source>
        <dbReference type="ARBA" id="ARBA00022692"/>
    </source>
</evidence>
<feature type="compositionally biased region" description="Polar residues" evidence="10">
    <location>
        <begin position="98"/>
        <end position="107"/>
    </location>
</feature>
<dbReference type="EMBL" id="JAATIS010000094">
    <property type="protein sequence ID" value="KAG2471030.1"/>
    <property type="molecule type" value="Genomic_DNA"/>
</dbReference>
<feature type="transmembrane region" description="Helical" evidence="11">
    <location>
        <begin position="301"/>
        <end position="317"/>
    </location>
</feature>
<keyword evidence="9" id="KW-0539">Nucleus</keyword>
<protein>
    <submittedName>
        <fullName evidence="12">TMM43 protein</fullName>
    </submittedName>
</protein>
<reference evidence="12 13" key="1">
    <citation type="journal article" date="2021" name="Cell">
        <title>Tracing the genetic footprints of vertebrate landing in non-teleost ray-finned fishes.</title>
        <authorList>
            <person name="Bi X."/>
            <person name="Wang K."/>
            <person name="Yang L."/>
            <person name="Pan H."/>
            <person name="Jiang H."/>
            <person name="Wei Q."/>
            <person name="Fang M."/>
            <person name="Yu H."/>
            <person name="Zhu C."/>
            <person name="Cai Y."/>
            <person name="He Y."/>
            <person name="Gan X."/>
            <person name="Zeng H."/>
            <person name="Yu D."/>
            <person name="Zhu Y."/>
            <person name="Jiang H."/>
            <person name="Qiu Q."/>
            <person name="Yang H."/>
            <person name="Zhang Y.E."/>
            <person name="Wang W."/>
            <person name="Zhu M."/>
            <person name="He S."/>
            <person name="Zhang G."/>
        </authorList>
    </citation>
    <scope>NUCLEOTIDE SEQUENCE [LARGE SCALE GENOMIC DNA]</scope>
    <source>
        <strain evidence="12">Bchr_013</strain>
    </source>
</reference>
<gene>
    <name evidence="12" type="primary">Tmem43</name>
    <name evidence="12" type="ORF">GTO96_0005307</name>
</gene>
<keyword evidence="8 11" id="KW-0472">Membrane</keyword>
<comment type="similarity">
    <text evidence="4">Belongs to the TMEM43 family.</text>
</comment>
<proteinExistence type="inferred from homology"/>
<dbReference type="Proteomes" id="UP000886611">
    <property type="component" value="Unassembled WGS sequence"/>
</dbReference>
<evidence type="ECO:0000256" key="11">
    <source>
        <dbReference type="SAM" id="Phobius"/>
    </source>
</evidence>
<evidence type="ECO:0000256" key="6">
    <source>
        <dbReference type="ARBA" id="ARBA00022824"/>
    </source>
</evidence>
<feature type="non-terminal residue" evidence="12">
    <location>
        <position position="327"/>
    </location>
</feature>